<gene>
    <name evidence="1" type="ORF">Airi01_053500</name>
</gene>
<dbReference type="Gene3D" id="1.50.10.10">
    <property type="match status" value="1"/>
</dbReference>
<dbReference type="EMBL" id="BSTJ01000006">
    <property type="protein sequence ID" value="GLY77083.1"/>
    <property type="molecule type" value="Genomic_DNA"/>
</dbReference>
<dbReference type="InterPro" id="IPR012341">
    <property type="entry name" value="6hp_glycosidase-like_sf"/>
</dbReference>
<evidence type="ECO:0000313" key="1">
    <source>
        <dbReference type="EMBL" id="GLY77083.1"/>
    </source>
</evidence>
<name>A0A9W6RJY8_9ACTN</name>
<dbReference type="AlphaFoldDB" id="A0A9W6RJY8"/>
<dbReference type="SUPFAM" id="SSF48208">
    <property type="entry name" value="Six-hairpin glycosidases"/>
    <property type="match status" value="1"/>
</dbReference>
<dbReference type="GO" id="GO:0005975">
    <property type="term" value="P:carbohydrate metabolic process"/>
    <property type="evidence" value="ECO:0007669"/>
    <property type="project" value="InterPro"/>
</dbReference>
<dbReference type="InterPro" id="IPR008928">
    <property type="entry name" value="6-hairpin_glycosidase_sf"/>
</dbReference>
<sequence length="71" mass="7776">MGRSGEARGYRNDAQALRQAINRHLWREDPGSYGYLIHGGDTRAGELDPSQEGAGLAFAVLYGVADARRTR</sequence>
<protein>
    <submittedName>
        <fullName evidence="1">Uncharacterized protein</fullName>
    </submittedName>
</protein>
<proteinExistence type="predicted"/>
<accession>A0A9W6RJY8</accession>
<dbReference type="Proteomes" id="UP001165135">
    <property type="component" value="Unassembled WGS sequence"/>
</dbReference>
<comment type="caution">
    <text evidence="1">The sequence shown here is derived from an EMBL/GenBank/DDBJ whole genome shotgun (WGS) entry which is preliminary data.</text>
</comment>
<reference evidence="1" key="1">
    <citation type="submission" date="2023-03" db="EMBL/GenBank/DDBJ databases">
        <title>Actinoallomurus iriomotensis NBRC 103681.</title>
        <authorList>
            <person name="Ichikawa N."/>
            <person name="Sato H."/>
            <person name="Tonouchi N."/>
        </authorList>
    </citation>
    <scope>NUCLEOTIDE SEQUENCE</scope>
    <source>
        <strain evidence="1">NBRC 103681</strain>
    </source>
</reference>
<organism evidence="1 2">
    <name type="scientific">Actinoallomurus iriomotensis</name>
    <dbReference type="NCBI Taxonomy" id="478107"/>
    <lineage>
        <taxon>Bacteria</taxon>
        <taxon>Bacillati</taxon>
        <taxon>Actinomycetota</taxon>
        <taxon>Actinomycetes</taxon>
        <taxon>Streptosporangiales</taxon>
        <taxon>Thermomonosporaceae</taxon>
        <taxon>Actinoallomurus</taxon>
    </lineage>
</organism>
<dbReference type="RefSeq" id="WP_285626097.1">
    <property type="nucleotide sequence ID" value="NZ_BSTJ01000006.1"/>
</dbReference>
<evidence type="ECO:0000313" key="2">
    <source>
        <dbReference type="Proteomes" id="UP001165135"/>
    </source>
</evidence>